<dbReference type="PANTHER" id="PTHR43768:SF3">
    <property type="entry name" value="TREHALOSE 6-PHOSPHATE PHOSPHATASE"/>
    <property type="match status" value="1"/>
</dbReference>
<dbReference type="InterPro" id="IPR044651">
    <property type="entry name" value="OTSB-like"/>
</dbReference>
<gene>
    <name evidence="1" type="ORF">HaLaN_30688</name>
</gene>
<dbReference type="GO" id="GO:0004805">
    <property type="term" value="F:trehalose-phosphatase activity"/>
    <property type="evidence" value="ECO:0007669"/>
    <property type="project" value="InterPro"/>
</dbReference>
<dbReference type="AlphaFoldDB" id="A0A6A0AG86"/>
<evidence type="ECO:0000313" key="1">
    <source>
        <dbReference type="EMBL" id="GFH31612.1"/>
    </source>
</evidence>
<keyword evidence="2" id="KW-1185">Reference proteome</keyword>
<name>A0A6A0AG86_HAELA</name>
<evidence type="ECO:0000313" key="2">
    <source>
        <dbReference type="Proteomes" id="UP000485058"/>
    </source>
</evidence>
<accession>A0A6A0AG86</accession>
<comment type="caution">
    <text evidence="1">The sequence shown here is derived from an EMBL/GenBank/DDBJ whole genome shotgun (WGS) entry which is preliminary data.</text>
</comment>
<dbReference type="GO" id="GO:0005992">
    <property type="term" value="P:trehalose biosynthetic process"/>
    <property type="evidence" value="ECO:0007669"/>
    <property type="project" value="InterPro"/>
</dbReference>
<dbReference type="Proteomes" id="UP000485058">
    <property type="component" value="Unassembled WGS sequence"/>
</dbReference>
<dbReference type="EMBL" id="BLLF01005772">
    <property type="protein sequence ID" value="GFH31612.1"/>
    <property type="molecule type" value="Genomic_DNA"/>
</dbReference>
<organism evidence="1 2">
    <name type="scientific">Haematococcus lacustris</name>
    <name type="common">Green alga</name>
    <name type="synonym">Haematococcus pluvialis</name>
    <dbReference type="NCBI Taxonomy" id="44745"/>
    <lineage>
        <taxon>Eukaryota</taxon>
        <taxon>Viridiplantae</taxon>
        <taxon>Chlorophyta</taxon>
        <taxon>core chlorophytes</taxon>
        <taxon>Chlorophyceae</taxon>
        <taxon>CS clade</taxon>
        <taxon>Chlamydomonadales</taxon>
        <taxon>Haematococcaceae</taxon>
        <taxon>Haematococcus</taxon>
    </lineage>
</organism>
<dbReference type="PANTHER" id="PTHR43768">
    <property type="entry name" value="TREHALOSE 6-PHOSPHATE PHOSPHATASE"/>
    <property type="match status" value="1"/>
</dbReference>
<proteinExistence type="predicted"/>
<protein>
    <submittedName>
        <fullName evidence="1">Trehalose 6-phosphate phosphatase</fullName>
    </submittedName>
</protein>
<sequence>MWRGSASADVRARHLGLQKAFSQNPETQRASFEVFESDVETLRARLCQSKVSARSSNSGTAHDRRAQTLPACLEEAEHYYNSWLDMHPCVLRNIEAVKAQLQGKRLAVFLDYDGTLTPIVSNPDDALLGTQVR</sequence>
<reference evidence="1 2" key="1">
    <citation type="submission" date="2020-02" db="EMBL/GenBank/DDBJ databases">
        <title>Draft genome sequence of Haematococcus lacustris strain NIES-144.</title>
        <authorList>
            <person name="Morimoto D."/>
            <person name="Nakagawa S."/>
            <person name="Yoshida T."/>
            <person name="Sawayama S."/>
        </authorList>
    </citation>
    <scope>NUCLEOTIDE SEQUENCE [LARGE SCALE GENOMIC DNA]</scope>
    <source>
        <strain evidence="1 2">NIES-144</strain>
    </source>
</reference>